<dbReference type="GO" id="GO:0003743">
    <property type="term" value="F:translation initiation factor activity"/>
    <property type="evidence" value="ECO:0007669"/>
    <property type="project" value="UniProtKB-UniRule"/>
</dbReference>
<dbReference type="OrthoDB" id="4155914at2759"/>
<evidence type="ECO:0000256" key="3">
    <source>
        <dbReference type="HAMAP-Rule" id="MF_03132"/>
    </source>
</evidence>
<dbReference type="AlphaFoldDB" id="A0A0N4U5Z3"/>
<dbReference type="STRING" id="318479.A0A0N4U5Z3"/>
<dbReference type="PANTHER" id="PTHR10784">
    <property type="entry name" value="TRANSLATION INITIATION FACTOR 6"/>
    <property type="match status" value="1"/>
</dbReference>
<gene>
    <name evidence="3" type="primary">EIF6</name>
    <name evidence="4" type="ORF">DME_LOCUS6665</name>
</gene>
<keyword evidence="3" id="KW-0963">Cytoplasm</keyword>
<evidence type="ECO:0000313" key="4">
    <source>
        <dbReference type="EMBL" id="VDN56692.1"/>
    </source>
</evidence>
<dbReference type="EMBL" id="UYYG01001156">
    <property type="protein sequence ID" value="VDN56692.1"/>
    <property type="molecule type" value="Genomic_DNA"/>
</dbReference>
<keyword evidence="3" id="KW-0690">Ribosome biogenesis</keyword>
<comment type="similarity">
    <text evidence="3">Belongs to the eIF-6 family.</text>
</comment>
<dbReference type="SMART" id="SM00654">
    <property type="entry name" value="eIF6"/>
    <property type="match status" value="1"/>
</dbReference>
<dbReference type="GO" id="GO:0005730">
    <property type="term" value="C:nucleolus"/>
    <property type="evidence" value="ECO:0007669"/>
    <property type="project" value="UniProtKB-SubCell"/>
</dbReference>
<reference evidence="4 6" key="2">
    <citation type="submission" date="2018-11" db="EMBL/GenBank/DDBJ databases">
        <authorList>
            <consortium name="Pathogen Informatics"/>
        </authorList>
    </citation>
    <scope>NUCLEOTIDE SEQUENCE [LARGE SCALE GENOMIC DNA]</scope>
</reference>
<comment type="subunit">
    <text evidence="3">Monomer. Associates with the 60S ribosomal subunit.</text>
</comment>
<sequence>MAIRCQFEASDEVGAFCKLTNSYCLIGIGASANFYSLVEAELADTIPVIHCSIAGTRIVGRITVGNRHGLLVPYATTDQELQHIRNSLPDSVKIKRIDEKLSALGNVIACNDYVAMVHPEISKETEKASFLFFKSFLYENFYFISLVVGHFQALKEILNVECFKVGLGPQALVGSYGAITSNGALVAAKTPVEVQREIASLLQVPVVAGTVNRGSELVGAGLCVNDWIAFVGLSTTSTEMSVIESIFKLGDSLPSAITSNLRDTLIESML</sequence>
<dbReference type="PIRSF" id="PIRSF006413">
    <property type="entry name" value="IF-6"/>
    <property type="match status" value="1"/>
</dbReference>
<accession>A0A0N4U5Z3</accession>
<keyword evidence="2 3" id="KW-0648">Protein biosynthesis</keyword>
<dbReference type="GO" id="GO:0042273">
    <property type="term" value="P:ribosomal large subunit biogenesis"/>
    <property type="evidence" value="ECO:0007669"/>
    <property type="project" value="UniProtKB-UniRule"/>
</dbReference>
<dbReference type="GO" id="GO:0005737">
    <property type="term" value="C:cytoplasm"/>
    <property type="evidence" value="ECO:0007669"/>
    <property type="project" value="UniProtKB-SubCell"/>
</dbReference>
<dbReference type="CDD" id="cd00527">
    <property type="entry name" value="IF6"/>
    <property type="match status" value="1"/>
</dbReference>
<comment type="function">
    <text evidence="3">Binds to the 60S ribosomal subunit and prevents its association with the 40S ribosomal subunit to form the 80S initiation complex in the cytoplasm. May also be involved in ribosome biogenesis.</text>
</comment>
<dbReference type="Proteomes" id="UP000274756">
    <property type="component" value="Unassembled WGS sequence"/>
</dbReference>
<keyword evidence="3" id="KW-0539">Nucleus</keyword>
<keyword evidence="6" id="KW-1185">Reference proteome</keyword>
<dbReference type="Gene3D" id="3.75.10.10">
    <property type="entry name" value="L-arginine/glycine Amidinotransferase, Chain A"/>
    <property type="match status" value="2"/>
</dbReference>
<evidence type="ECO:0000256" key="1">
    <source>
        <dbReference type="ARBA" id="ARBA00022540"/>
    </source>
</evidence>
<name>A0A0N4U5Z3_DRAME</name>
<dbReference type="SUPFAM" id="SSF55909">
    <property type="entry name" value="Pentein"/>
    <property type="match status" value="2"/>
</dbReference>
<evidence type="ECO:0000256" key="2">
    <source>
        <dbReference type="ARBA" id="ARBA00022917"/>
    </source>
</evidence>
<reference evidence="7" key="1">
    <citation type="submission" date="2017-02" db="UniProtKB">
        <authorList>
            <consortium name="WormBaseParasite"/>
        </authorList>
    </citation>
    <scope>IDENTIFICATION</scope>
</reference>
<proteinExistence type="inferred from homology"/>
<dbReference type="Proteomes" id="UP000038040">
    <property type="component" value="Unplaced"/>
</dbReference>
<dbReference type="WBParaSite" id="DME_0000230501-mRNA-1">
    <property type="protein sequence ID" value="DME_0000230501-mRNA-1"/>
    <property type="gene ID" value="DME_0000230501"/>
</dbReference>
<organism evidence="5 7">
    <name type="scientific">Dracunculus medinensis</name>
    <name type="common">Guinea worm</name>
    <dbReference type="NCBI Taxonomy" id="318479"/>
    <lineage>
        <taxon>Eukaryota</taxon>
        <taxon>Metazoa</taxon>
        <taxon>Ecdysozoa</taxon>
        <taxon>Nematoda</taxon>
        <taxon>Chromadorea</taxon>
        <taxon>Rhabditida</taxon>
        <taxon>Spirurina</taxon>
        <taxon>Dracunculoidea</taxon>
        <taxon>Dracunculidae</taxon>
        <taxon>Dracunculus</taxon>
    </lineage>
</organism>
<dbReference type="Pfam" id="PF01912">
    <property type="entry name" value="eIF-6"/>
    <property type="match status" value="2"/>
</dbReference>
<comment type="subcellular location">
    <subcellularLocation>
        <location evidence="3">Cytoplasm</location>
    </subcellularLocation>
    <subcellularLocation>
        <location evidence="3">Nucleus</location>
        <location evidence="3">Nucleolus</location>
    </subcellularLocation>
    <text evidence="3">Shuttles between cytoplasm and nucleus/nucleolus.</text>
</comment>
<dbReference type="GO" id="GO:0042256">
    <property type="term" value="P:cytosolic ribosome assembly"/>
    <property type="evidence" value="ECO:0007669"/>
    <property type="project" value="UniProtKB-UniRule"/>
</dbReference>
<evidence type="ECO:0000313" key="7">
    <source>
        <dbReference type="WBParaSite" id="DME_0000230501-mRNA-1"/>
    </source>
</evidence>
<dbReference type="InterPro" id="IPR002769">
    <property type="entry name" value="eIF6"/>
</dbReference>
<evidence type="ECO:0000313" key="6">
    <source>
        <dbReference type="Proteomes" id="UP000274756"/>
    </source>
</evidence>
<dbReference type="GO" id="GO:0043023">
    <property type="term" value="F:ribosomal large subunit binding"/>
    <property type="evidence" value="ECO:0007669"/>
    <property type="project" value="UniProtKB-UniRule"/>
</dbReference>
<dbReference type="HAMAP" id="MF_00032">
    <property type="entry name" value="eIF_6"/>
    <property type="match status" value="1"/>
</dbReference>
<evidence type="ECO:0000313" key="5">
    <source>
        <dbReference type="Proteomes" id="UP000038040"/>
    </source>
</evidence>
<keyword evidence="1 3" id="KW-0396">Initiation factor</keyword>
<protein>
    <recommendedName>
        <fullName evidence="3">Eukaryotic translation initiation factor 6</fullName>
        <shortName evidence="3">eIF-6</shortName>
    </recommendedName>
</protein>